<gene>
    <name evidence="2" type="ORF">CYMTET_7994</name>
</gene>
<proteinExistence type="predicted"/>
<feature type="compositionally biased region" description="Polar residues" evidence="1">
    <location>
        <begin position="45"/>
        <end position="65"/>
    </location>
</feature>
<dbReference type="EMBL" id="LGRX02002313">
    <property type="protein sequence ID" value="KAK3284348.1"/>
    <property type="molecule type" value="Genomic_DNA"/>
</dbReference>
<evidence type="ECO:0000313" key="3">
    <source>
        <dbReference type="Proteomes" id="UP001190700"/>
    </source>
</evidence>
<organism evidence="2 3">
    <name type="scientific">Cymbomonas tetramitiformis</name>
    <dbReference type="NCBI Taxonomy" id="36881"/>
    <lineage>
        <taxon>Eukaryota</taxon>
        <taxon>Viridiplantae</taxon>
        <taxon>Chlorophyta</taxon>
        <taxon>Pyramimonadophyceae</taxon>
        <taxon>Pyramimonadales</taxon>
        <taxon>Pyramimonadaceae</taxon>
        <taxon>Cymbomonas</taxon>
    </lineage>
</organism>
<dbReference type="AlphaFoldDB" id="A0AAE0GUJ7"/>
<name>A0AAE0GUJ7_9CHLO</name>
<evidence type="ECO:0000313" key="2">
    <source>
        <dbReference type="EMBL" id="KAK3284348.1"/>
    </source>
</evidence>
<dbReference type="Proteomes" id="UP001190700">
    <property type="component" value="Unassembled WGS sequence"/>
</dbReference>
<feature type="region of interest" description="Disordered" evidence="1">
    <location>
        <begin position="22"/>
        <end position="67"/>
    </location>
</feature>
<accession>A0AAE0GUJ7</accession>
<keyword evidence="3" id="KW-1185">Reference proteome</keyword>
<comment type="caution">
    <text evidence="2">The sequence shown here is derived from an EMBL/GenBank/DDBJ whole genome shotgun (WGS) entry which is preliminary data.</text>
</comment>
<evidence type="ECO:0000256" key="1">
    <source>
        <dbReference type="SAM" id="MobiDB-lite"/>
    </source>
</evidence>
<sequence>MVKRDHDQPTSKNVEFIGAAHIARPQPGPLEDFLASSAGLRDSAESTTSRNTAYESDEPSATTSYGDDIQVEIARSDAKRAFAPEK</sequence>
<protein>
    <submittedName>
        <fullName evidence="2">Uncharacterized protein</fullName>
    </submittedName>
</protein>
<reference evidence="2 3" key="1">
    <citation type="journal article" date="2015" name="Genome Biol. Evol.">
        <title>Comparative Genomics of a Bacterivorous Green Alga Reveals Evolutionary Causalities and Consequences of Phago-Mixotrophic Mode of Nutrition.</title>
        <authorList>
            <person name="Burns J.A."/>
            <person name="Paasch A."/>
            <person name="Narechania A."/>
            <person name="Kim E."/>
        </authorList>
    </citation>
    <scope>NUCLEOTIDE SEQUENCE [LARGE SCALE GENOMIC DNA]</scope>
    <source>
        <strain evidence="2 3">PLY_AMNH</strain>
    </source>
</reference>